<dbReference type="AlphaFoldDB" id="A0A1X3A1W1"/>
<sequence>MATNITEKDKTLQEIIDWCEQLEIDGLRRANALLMQRDITAYGVVKGQIDAYGKTADHCRSMLGYSGSMLSCLTYEDTDNSDPSDQPQVGDYGVAVRETADGQEEIPFHIEREERTGLPVALLNERLYAKPEDDIKDGLYVSLFQLYLDGFMLSRTGRKRNKDAEA</sequence>
<dbReference type="EMBL" id="LNKI01000002">
    <property type="protein sequence ID" value="OSH00624.1"/>
    <property type="molecule type" value="Genomic_DNA"/>
</dbReference>
<accession>A0A1X3A1W1</accession>
<evidence type="ECO:0000313" key="1">
    <source>
        <dbReference type="EMBL" id="OSH00624.1"/>
    </source>
</evidence>
<proteinExistence type="predicted"/>
<gene>
    <name evidence="1" type="ORF">AL0467_1024</name>
</gene>
<comment type="caution">
    <text evidence="1">The sequence shown here is derived from an EMBL/GenBank/DDBJ whole genome shotgun (WGS) entry which is preliminary data.</text>
</comment>
<organism evidence="1 2">
    <name type="scientific">Bifidobacterium adolescentis</name>
    <dbReference type="NCBI Taxonomy" id="1680"/>
    <lineage>
        <taxon>Bacteria</taxon>
        <taxon>Bacillati</taxon>
        <taxon>Actinomycetota</taxon>
        <taxon>Actinomycetes</taxon>
        <taxon>Bifidobacteriales</taxon>
        <taxon>Bifidobacteriaceae</taxon>
        <taxon>Bifidobacterium</taxon>
    </lineage>
</organism>
<evidence type="ECO:0000313" key="2">
    <source>
        <dbReference type="Proteomes" id="UP000193208"/>
    </source>
</evidence>
<reference evidence="1 2" key="1">
    <citation type="journal article" date="2016" name="Sci. Rep.">
        <title>Evaluation of genetic diversity among strains of the human gut commensal Bifidobacterium adolescentis.</title>
        <authorList>
            <person name="Duranti S."/>
            <person name="Milani C."/>
            <person name="Lugli G.A."/>
            <person name="Mancabelli L."/>
            <person name="Turroni F."/>
            <person name="Ferrario C."/>
            <person name="Mangifesta M."/>
            <person name="Viappiani A."/>
            <person name="Sanchez B."/>
            <person name="Margolles A."/>
            <person name="van Sinderen D."/>
            <person name="Ventura M."/>
        </authorList>
    </citation>
    <scope>NUCLEOTIDE SEQUENCE [LARGE SCALE GENOMIC DNA]</scope>
    <source>
        <strain evidence="1 2">AL46-7</strain>
    </source>
</reference>
<dbReference type="RefSeq" id="WP_085381868.1">
    <property type="nucleotide sequence ID" value="NZ_LNKI01000002.1"/>
</dbReference>
<dbReference type="Proteomes" id="UP000193208">
    <property type="component" value="Unassembled WGS sequence"/>
</dbReference>
<protein>
    <submittedName>
        <fullName evidence="1">Uncharacterized protein</fullName>
    </submittedName>
</protein>
<name>A0A1X3A1W1_BIFAD</name>